<evidence type="ECO:0000313" key="2">
    <source>
        <dbReference type="Proteomes" id="UP000235388"/>
    </source>
</evidence>
<accession>A0A2N5TPJ1</accession>
<proteinExistence type="predicted"/>
<name>A0A2N5TPJ1_9BASI</name>
<sequence>MVVESSDDEFVSFKVPHPHPPEENFYDLPAYPDTTFKTEAEMMEAGWSSFSKSAQE</sequence>
<gene>
    <name evidence="1" type="ORF">PCANC_25847</name>
</gene>
<comment type="caution">
    <text evidence="1">The sequence shown here is derived from an EMBL/GenBank/DDBJ whole genome shotgun (WGS) entry which is preliminary data.</text>
</comment>
<evidence type="ECO:0000313" key="1">
    <source>
        <dbReference type="EMBL" id="PLW27392.1"/>
    </source>
</evidence>
<dbReference type="AlphaFoldDB" id="A0A2N5TPJ1"/>
<dbReference type="EMBL" id="PGCJ01000489">
    <property type="protein sequence ID" value="PLW27392.1"/>
    <property type="molecule type" value="Genomic_DNA"/>
</dbReference>
<keyword evidence="2" id="KW-1185">Reference proteome</keyword>
<organism evidence="1 2">
    <name type="scientific">Puccinia coronata f. sp. avenae</name>
    <dbReference type="NCBI Taxonomy" id="200324"/>
    <lineage>
        <taxon>Eukaryota</taxon>
        <taxon>Fungi</taxon>
        <taxon>Dikarya</taxon>
        <taxon>Basidiomycota</taxon>
        <taxon>Pucciniomycotina</taxon>
        <taxon>Pucciniomycetes</taxon>
        <taxon>Pucciniales</taxon>
        <taxon>Pucciniaceae</taxon>
        <taxon>Puccinia</taxon>
    </lineage>
</organism>
<reference evidence="1 2" key="1">
    <citation type="submission" date="2017-11" db="EMBL/GenBank/DDBJ databases">
        <title>De novo assembly and phasing of dikaryotic genomes from two isolates of Puccinia coronata f. sp. avenae, the causal agent of oat crown rust.</title>
        <authorList>
            <person name="Miller M.E."/>
            <person name="Zhang Y."/>
            <person name="Omidvar V."/>
            <person name="Sperschneider J."/>
            <person name="Schwessinger B."/>
            <person name="Raley C."/>
            <person name="Palmer J.M."/>
            <person name="Garnica D."/>
            <person name="Upadhyaya N."/>
            <person name="Rathjen J."/>
            <person name="Taylor J.M."/>
            <person name="Park R.F."/>
            <person name="Dodds P.N."/>
            <person name="Hirsch C.D."/>
            <person name="Kianian S.F."/>
            <person name="Figueroa M."/>
        </authorList>
    </citation>
    <scope>NUCLEOTIDE SEQUENCE [LARGE SCALE GENOMIC DNA]</scope>
    <source>
        <strain evidence="1">12NC29</strain>
    </source>
</reference>
<protein>
    <submittedName>
        <fullName evidence="1">Uncharacterized protein</fullName>
    </submittedName>
</protein>
<dbReference type="Proteomes" id="UP000235388">
    <property type="component" value="Unassembled WGS sequence"/>
</dbReference>